<name>A0ABU0RCZ2_9MICO</name>
<dbReference type="PANTHER" id="PTHR33307">
    <property type="entry name" value="ALPHA-RHAMNOSIDASE (EUROFUNG)"/>
    <property type="match status" value="1"/>
</dbReference>
<proteinExistence type="predicted"/>
<feature type="chain" id="PRO_5046745389" description="alpha-L-rhamnosidase" evidence="4">
    <location>
        <begin position="19"/>
        <end position="1555"/>
    </location>
</feature>
<dbReference type="EMBL" id="JAUSYY010000001">
    <property type="protein sequence ID" value="MDQ0895950.1"/>
    <property type="molecule type" value="Genomic_DNA"/>
</dbReference>
<keyword evidence="3 10" id="KW-0378">Hydrolase</keyword>
<dbReference type="EC" id="3.2.1.40" evidence="2"/>
<evidence type="ECO:0000259" key="8">
    <source>
        <dbReference type="Pfam" id="PF17389"/>
    </source>
</evidence>
<dbReference type="Gene3D" id="2.60.40.10">
    <property type="entry name" value="Immunoglobulins"/>
    <property type="match status" value="3"/>
</dbReference>
<organism evidence="10 11">
    <name type="scientific">Agromyces ramosus</name>
    <dbReference type="NCBI Taxonomy" id="33879"/>
    <lineage>
        <taxon>Bacteria</taxon>
        <taxon>Bacillati</taxon>
        <taxon>Actinomycetota</taxon>
        <taxon>Actinomycetes</taxon>
        <taxon>Micrococcales</taxon>
        <taxon>Microbacteriaceae</taxon>
        <taxon>Agromyces</taxon>
    </lineage>
</organism>
<dbReference type="Gene3D" id="2.60.120.260">
    <property type="entry name" value="Galactose-binding domain-like"/>
    <property type="match status" value="2"/>
</dbReference>
<dbReference type="InterPro" id="IPR013783">
    <property type="entry name" value="Ig-like_fold"/>
</dbReference>
<comment type="caution">
    <text evidence="10">The sequence shown here is derived from an EMBL/GenBank/DDBJ whole genome shotgun (WGS) entry which is preliminary data.</text>
</comment>
<feature type="signal peptide" evidence="4">
    <location>
        <begin position="1"/>
        <end position="18"/>
    </location>
</feature>
<feature type="domain" description="Bacterial alpha-L-rhamnosidase N-terminal" evidence="6">
    <location>
        <begin position="359"/>
        <end position="527"/>
    </location>
</feature>
<dbReference type="InterPro" id="IPR018905">
    <property type="entry name" value="A-galactase_NEW3"/>
</dbReference>
<dbReference type="Gene3D" id="2.60.420.10">
    <property type="entry name" value="Maltose phosphorylase, domain 3"/>
    <property type="match status" value="1"/>
</dbReference>
<feature type="domain" description="Alpha-galactosidase NEW3" evidence="7">
    <location>
        <begin position="1220"/>
        <end position="1280"/>
    </location>
</feature>
<dbReference type="Gene3D" id="2.60.120.560">
    <property type="entry name" value="Exo-inulinase, domain 1"/>
    <property type="match status" value="1"/>
</dbReference>
<dbReference type="Pfam" id="PF05592">
    <property type="entry name" value="Bac_rhamnosid"/>
    <property type="match status" value="1"/>
</dbReference>
<keyword evidence="4" id="KW-0732">Signal</keyword>
<evidence type="ECO:0000313" key="11">
    <source>
        <dbReference type="Proteomes" id="UP001239083"/>
    </source>
</evidence>
<keyword evidence="10" id="KW-0326">Glycosidase</keyword>
<protein>
    <recommendedName>
        <fullName evidence="2">alpha-L-rhamnosidase</fullName>
        <ecNumber evidence="2">3.2.1.40</ecNumber>
    </recommendedName>
</protein>
<dbReference type="InterPro" id="IPR012341">
    <property type="entry name" value="6hp_glycosidase-like_sf"/>
</dbReference>
<dbReference type="Pfam" id="PF08531">
    <property type="entry name" value="Bac_rhamnosid_N"/>
    <property type="match status" value="1"/>
</dbReference>
<dbReference type="InterPro" id="IPR013737">
    <property type="entry name" value="Bac_rhamnosid_N"/>
</dbReference>
<evidence type="ECO:0000256" key="1">
    <source>
        <dbReference type="ARBA" id="ARBA00001445"/>
    </source>
</evidence>
<dbReference type="InterPro" id="IPR008902">
    <property type="entry name" value="Rhamnosid_concanavalin"/>
</dbReference>
<sequence length="1555" mass="164417">MSWSIRELSRRTVVPALAALLAVSLAGTGTDTVAFAEVESGEVAVGTLAVNHLEDAIGIPTSPPVFSWQLEGRERGIVQSARQIQVATSADGFDDPDVWDSGRVEGRDSVNVSYDGEALEAQTEYHWRVRAWDGAGSPTEWSEPSRFETALAADAATAEAWDAEWIGGPPHGTLGVEWSDYTLRMRTSNITEALGIVFYADSTVSNTYMWQLSARGEPTLRPHSRVNGSWALLGEVPIPGEALPGGFAGEHEITIELADDTATTSIDGRVIDTRPIPLRSSGTLGFRSAQGESGDVEELTVTRDDETLFHTDFSDGVNPFAIGNVSDGRLRVSGVIENGVFTSEDRPLPLVRKDFDIDKPISSARLYSTALGVYTAEINGARVGDHELAPGWTDYSQLVQYQVYDVTELLQQGPNTIGVKLGTGWYAGHLAWVGPNRYGTDPAFLGRLEITHDDGTTSVVTSDGSWATTPGPIVDADILMGETYDFRREVPGWSEPGSASGWSAANVFTPAVGELQAQTDPPVRVTEERPVEAVTTPTDGVTIYDLGQNMVGWVRARLTGAPGDVLTIRHGEVLNPDGTLYTANLRSARATEKVTLGSDGTVEYSPSFVFHGFRYVEITGLASPPAAEDLTGIVVGTDNRRTSTFDTSDPMLNQLQSNIVWGVRGNFLSVPTDTPARDERLGYSGDLNVIVDTATFNHDAYAFLTKWLRDMRLRQAPNGALPGVAPGTEPGVGESNVSAGWGDAAVTVTHALWKQYGDTQVIDDNWQMMNDLLGFWTSVAQSGIVPEGHGIGDWLNLDDPTSNSLIATAYYAHDADLLSEMARATGRDEEADSLSALFDEIRAAFAARFIAADGTIDTGSQAAYTMSVGMGLVPQDRMVAVGDRLVEAIEARDWHLSTGFLGTPHLLPALSAVGRDDIAYRLLLEKEYPSWLYELTMGATTTWERWDSIRPDGSFQDPGMNSFNHYAYGAVGEWMYSSIAGITATGPGYSTFDVAPRPGGGLTHADVSHESPYGEVRSSWKQQSGHELSLDVTVPANTTALVHVPAVSKHAVLEGGVAAHEATGVEFVRMEDGAAVFEVGSGTYAFESDDVRGHIGEAADAAASVHRNVADLVDSGDVDRKLGKRLLTQASALLRAVNSSRAHTDDGATAEALDAARTAAATSAKLTKLIEATAADGSMATGDAEALLASLHRVDAALSAMTTLLLGVSVSLAFAEAEVVPGSTAILEATIINTGDSSLSRPALTLDLPAGWSATPGSTPQTVDPGASAVVPLIVSIGADEPIADDVALAGAVTYRRGQATITIPVTTVVNVVSPVEIVSVQADPAVLAHAGDSTTVTVTIRNRRAAAPLAGSVRFTAPDGWRLDPATAPYALAAGAEGSVSTSVTAPAGAELPSGTVGVTAVYGDAETPGDHDQVRVTSEMRAWNFETPGDTEGWAPTGQLTGFTVADGALHATSTGGDPNMTFMGSMFLDASAGAVVEITMTSSILTQAQLFWGTAAQPGAAESRSIRLKVEAGGPYVYRVSIPPQGSPLTTLRFDPLTAPGDIRIESIRVLR</sequence>
<gene>
    <name evidence="10" type="ORF">QFZ26_003505</name>
</gene>
<keyword evidence="11" id="KW-1185">Reference proteome</keyword>
<reference evidence="10 11" key="1">
    <citation type="submission" date="2023-07" db="EMBL/GenBank/DDBJ databases">
        <title>Comparative genomics of wheat-associated soil bacteria to identify genetic determinants of phenazine resistance.</title>
        <authorList>
            <person name="Mouncey N."/>
        </authorList>
    </citation>
    <scope>NUCLEOTIDE SEQUENCE [LARGE SCALE GENOMIC DNA]</scope>
    <source>
        <strain evidence="10 11">V3I3</strain>
    </source>
</reference>
<evidence type="ECO:0000313" key="10">
    <source>
        <dbReference type="EMBL" id="MDQ0895950.1"/>
    </source>
</evidence>
<dbReference type="Pfam" id="PF25788">
    <property type="entry name" value="Ig_Rha78A_N"/>
    <property type="match status" value="1"/>
</dbReference>
<dbReference type="RefSeq" id="WP_307044448.1">
    <property type="nucleotide sequence ID" value="NZ_JAUSYY010000001.1"/>
</dbReference>
<feature type="domain" description="Alpha-L-rhamnosidase concanavalin-like" evidence="5">
    <location>
        <begin position="538"/>
        <end position="635"/>
    </location>
</feature>
<dbReference type="Proteomes" id="UP001239083">
    <property type="component" value="Unassembled WGS sequence"/>
</dbReference>
<dbReference type="InterPro" id="IPR016007">
    <property type="entry name" value="Alpha_rhamnosid"/>
</dbReference>
<feature type="domain" description="Alpha-L-rhamnosidase six-hairpin glycosidase" evidence="8">
    <location>
        <begin position="640"/>
        <end position="979"/>
    </location>
</feature>
<comment type="catalytic activity">
    <reaction evidence="1">
        <text>Hydrolysis of terminal non-reducing alpha-L-rhamnose residues in alpha-L-rhamnosides.</text>
        <dbReference type="EC" id="3.2.1.40"/>
    </reaction>
</comment>
<feature type="domain" description="Alpha-L-rhamnosidase C-terminal" evidence="9">
    <location>
        <begin position="981"/>
        <end position="1050"/>
    </location>
</feature>
<dbReference type="PANTHER" id="PTHR33307:SF6">
    <property type="entry name" value="ALPHA-RHAMNOSIDASE (EUROFUNG)-RELATED"/>
    <property type="match status" value="1"/>
</dbReference>
<accession>A0ABU0RCZ2</accession>
<evidence type="ECO:0000256" key="2">
    <source>
        <dbReference type="ARBA" id="ARBA00012652"/>
    </source>
</evidence>
<dbReference type="PROSITE" id="PS51318">
    <property type="entry name" value="TAT"/>
    <property type="match status" value="1"/>
</dbReference>
<dbReference type="InterPro" id="IPR006311">
    <property type="entry name" value="TAT_signal"/>
</dbReference>
<evidence type="ECO:0000256" key="3">
    <source>
        <dbReference type="ARBA" id="ARBA00022801"/>
    </source>
</evidence>
<dbReference type="Pfam" id="PF17390">
    <property type="entry name" value="Bac_rhamnosid_C"/>
    <property type="match status" value="1"/>
</dbReference>
<evidence type="ECO:0000259" key="6">
    <source>
        <dbReference type="Pfam" id="PF08531"/>
    </source>
</evidence>
<dbReference type="SUPFAM" id="SSF48208">
    <property type="entry name" value="Six-hairpin glycosidases"/>
    <property type="match status" value="1"/>
</dbReference>
<dbReference type="InterPro" id="IPR035398">
    <property type="entry name" value="Bac_rhamnosid_C"/>
</dbReference>
<evidence type="ECO:0000259" key="9">
    <source>
        <dbReference type="Pfam" id="PF17390"/>
    </source>
</evidence>
<evidence type="ECO:0000259" key="7">
    <source>
        <dbReference type="Pfam" id="PF10633"/>
    </source>
</evidence>
<feature type="domain" description="Alpha-galactosidase NEW3" evidence="7">
    <location>
        <begin position="1330"/>
        <end position="1394"/>
    </location>
</feature>
<evidence type="ECO:0000256" key="4">
    <source>
        <dbReference type="SAM" id="SignalP"/>
    </source>
</evidence>
<dbReference type="Pfam" id="PF10633">
    <property type="entry name" value="NPCBM_assoc"/>
    <property type="match status" value="2"/>
</dbReference>
<dbReference type="InterPro" id="IPR008928">
    <property type="entry name" value="6-hairpin_glycosidase_sf"/>
</dbReference>
<dbReference type="InterPro" id="IPR035396">
    <property type="entry name" value="Bac_rhamnosid6H"/>
</dbReference>
<dbReference type="GO" id="GO:0030596">
    <property type="term" value="F:alpha-L-rhamnosidase activity"/>
    <property type="evidence" value="ECO:0007669"/>
    <property type="project" value="UniProtKB-EC"/>
</dbReference>
<dbReference type="Pfam" id="PF17389">
    <property type="entry name" value="Bac_rhamnosid6H"/>
    <property type="match status" value="1"/>
</dbReference>
<dbReference type="Gene3D" id="1.50.10.10">
    <property type="match status" value="1"/>
</dbReference>
<evidence type="ECO:0000259" key="5">
    <source>
        <dbReference type="Pfam" id="PF05592"/>
    </source>
</evidence>